<gene>
    <name evidence="3" type="ORF">EI981_27145</name>
</gene>
<proteinExistence type="predicted"/>
<sequence length="335" mass="36922">MIHFAIVGCGHIAIKHIEAIQRTENAVLAGLCDTNEARLTKLALTWQAPVFTSMSEMLEHLPHLDVICICTPSGLHADLAIEAAAAGKHLIIEKPLALTLEDTDRIIAAVARFGVKATVVHPNRYRPAIQHLKAALEHEAFGKLSHISAAVRWNRNQAYYDQAPWRGTRAMDGGVLMNQAIHSLDLLLWLFGPVSETKAFADTRLRNIEAEDTAIAVLKFDNGVLGTVEACTTVYEQNLEETLTVFGEHGYAIIGGRTANWIKDWKCASMTEDDIRQLVDEVEQNPFGVPGHQCIIRDMVQALLEDRKPAISLQDGRSAVKLVVDIANQGMQVRS</sequence>
<evidence type="ECO:0000259" key="1">
    <source>
        <dbReference type="Pfam" id="PF01408"/>
    </source>
</evidence>
<feature type="domain" description="GFO/IDH/MocA-like oxidoreductase" evidence="2">
    <location>
        <begin position="129"/>
        <end position="251"/>
    </location>
</feature>
<dbReference type="KEGG" id="plut:EI981_27145"/>
<evidence type="ECO:0000313" key="3">
    <source>
        <dbReference type="EMBL" id="AZS17745.1"/>
    </source>
</evidence>
<dbReference type="AlphaFoldDB" id="A0A3Q9IF95"/>
<keyword evidence="4" id="KW-1185">Reference proteome</keyword>
<organism evidence="3 4">
    <name type="scientific">Paenibacillus lutimineralis</name>
    <dbReference type="NCBI Taxonomy" id="2707005"/>
    <lineage>
        <taxon>Bacteria</taxon>
        <taxon>Bacillati</taxon>
        <taxon>Bacillota</taxon>
        <taxon>Bacilli</taxon>
        <taxon>Bacillales</taxon>
        <taxon>Paenibacillaceae</taxon>
        <taxon>Paenibacillus</taxon>
    </lineage>
</organism>
<dbReference type="Pfam" id="PF01408">
    <property type="entry name" value="GFO_IDH_MocA"/>
    <property type="match status" value="1"/>
</dbReference>
<reference evidence="4" key="1">
    <citation type="submission" date="2018-12" db="EMBL/GenBank/DDBJ databases">
        <title>Complete genome sequence of Paenibacillus sp. MBLB1234.</title>
        <authorList>
            <person name="Nam Y.-D."/>
            <person name="Kang J."/>
            <person name="Chung W.-H."/>
            <person name="Park Y.S."/>
        </authorList>
    </citation>
    <scope>NUCLEOTIDE SEQUENCE [LARGE SCALE GENOMIC DNA]</scope>
    <source>
        <strain evidence="4">MBLB1234</strain>
    </source>
</reference>
<evidence type="ECO:0000313" key="4">
    <source>
        <dbReference type="Proteomes" id="UP000270678"/>
    </source>
</evidence>
<protein>
    <submittedName>
        <fullName evidence="3">Gfo/Idh/MocA family oxidoreductase</fullName>
    </submittedName>
</protein>
<dbReference type="GO" id="GO:0000166">
    <property type="term" value="F:nucleotide binding"/>
    <property type="evidence" value="ECO:0007669"/>
    <property type="project" value="InterPro"/>
</dbReference>
<dbReference type="OrthoDB" id="9815825at2"/>
<dbReference type="PANTHER" id="PTHR43249:SF1">
    <property type="entry name" value="D-GLUCOSIDE 3-DEHYDROGENASE"/>
    <property type="match status" value="1"/>
</dbReference>
<accession>A0A3Q9IF95</accession>
<dbReference type="PANTHER" id="PTHR43249">
    <property type="entry name" value="UDP-N-ACETYL-2-AMINO-2-DEOXY-D-GLUCURONATE OXIDASE"/>
    <property type="match status" value="1"/>
</dbReference>
<dbReference type="InterPro" id="IPR055170">
    <property type="entry name" value="GFO_IDH_MocA-like_dom"/>
</dbReference>
<dbReference type="SUPFAM" id="SSF55347">
    <property type="entry name" value="Glyceraldehyde-3-phosphate dehydrogenase-like, C-terminal domain"/>
    <property type="match status" value="1"/>
</dbReference>
<dbReference type="SUPFAM" id="SSF51735">
    <property type="entry name" value="NAD(P)-binding Rossmann-fold domains"/>
    <property type="match status" value="1"/>
</dbReference>
<dbReference type="RefSeq" id="WP_127003578.1">
    <property type="nucleotide sequence ID" value="NZ_CP034346.1"/>
</dbReference>
<dbReference type="Proteomes" id="UP000270678">
    <property type="component" value="Chromosome"/>
</dbReference>
<dbReference type="Gene3D" id="3.30.360.10">
    <property type="entry name" value="Dihydrodipicolinate Reductase, domain 2"/>
    <property type="match status" value="1"/>
</dbReference>
<dbReference type="InterPro" id="IPR000683">
    <property type="entry name" value="Gfo/Idh/MocA-like_OxRdtase_N"/>
</dbReference>
<dbReference type="EMBL" id="CP034346">
    <property type="protein sequence ID" value="AZS17745.1"/>
    <property type="molecule type" value="Genomic_DNA"/>
</dbReference>
<dbReference type="InterPro" id="IPR036291">
    <property type="entry name" value="NAD(P)-bd_dom_sf"/>
</dbReference>
<dbReference type="Gene3D" id="3.40.50.720">
    <property type="entry name" value="NAD(P)-binding Rossmann-like Domain"/>
    <property type="match status" value="1"/>
</dbReference>
<dbReference type="Pfam" id="PF22725">
    <property type="entry name" value="GFO_IDH_MocA_C3"/>
    <property type="match status" value="1"/>
</dbReference>
<name>A0A3Q9IF95_9BACL</name>
<evidence type="ECO:0000259" key="2">
    <source>
        <dbReference type="Pfam" id="PF22725"/>
    </source>
</evidence>
<feature type="domain" description="Gfo/Idh/MocA-like oxidoreductase N-terminal" evidence="1">
    <location>
        <begin position="2"/>
        <end position="120"/>
    </location>
</feature>
<dbReference type="InterPro" id="IPR052515">
    <property type="entry name" value="Gfo/Idh/MocA_Oxidoreductase"/>
</dbReference>